<comment type="caution">
    <text evidence="2">The sequence shown here is derived from an EMBL/GenBank/DDBJ whole genome shotgun (WGS) entry which is preliminary data.</text>
</comment>
<gene>
    <name evidence="2" type="ORF">F6X95_13465</name>
</gene>
<accession>A0A5N0YLM3</accession>
<sequence length="196" mass="20891">MSKTENVSTAKPKIGGAIYSAPLGTTLPTNAIAELNEAFKSLGYISEDGLKNNNTPETDAIKAWGGDTVDVVQNEKADTFSYTLIEALNVDVLKEVYGVNNVSGSLETMITIKANSTPLEAHSLVVDMVLKAGILKRIVIPNATISEVGEINYADGDAIGYETTLTAMPDKNGDTHTEYIQKPTNPTKISNEGVVK</sequence>
<dbReference type="RefSeq" id="WP_151026982.1">
    <property type="nucleotide sequence ID" value="NZ_VYUK01000025.1"/>
</dbReference>
<dbReference type="AlphaFoldDB" id="A0A5N0YLM3"/>
<protein>
    <submittedName>
        <fullName evidence="2">Phage tail protein</fullName>
    </submittedName>
</protein>
<dbReference type="Proteomes" id="UP000326078">
    <property type="component" value="Unassembled WGS sequence"/>
</dbReference>
<dbReference type="EMBL" id="VYUT01000029">
    <property type="protein sequence ID" value="KAA9203543.1"/>
    <property type="molecule type" value="Genomic_DNA"/>
</dbReference>
<evidence type="ECO:0000313" key="2">
    <source>
        <dbReference type="EMBL" id="KAA9203543.1"/>
    </source>
</evidence>
<reference evidence="2 3" key="1">
    <citation type="submission" date="2019-09" db="EMBL/GenBank/DDBJ databases">
        <title>Vancomyinc resistant enterococci isolated from farm animals in Switzerland.</title>
        <authorList>
            <person name="Stevens M.J.A."/>
            <person name="Stephan R."/>
            <person name="Morach M."/>
            <person name="Nuesch-Inderbinen M."/>
        </authorList>
    </citation>
    <scope>NUCLEOTIDE SEQUENCE [LARGE SCALE GENOMIC DNA]</scope>
    <source>
        <strain evidence="2 3">GH27</strain>
    </source>
</reference>
<evidence type="ECO:0000313" key="3">
    <source>
        <dbReference type="Proteomes" id="UP000326078"/>
    </source>
</evidence>
<organism evidence="2 3">
    <name type="scientific">Enterococcus durans</name>
    <dbReference type="NCBI Taxonomy" id="53345"/>
    <lineage>
        <taxon>Bacteria</taxon>
        <taxon>Bacillati</taxon>
        <taxon>Bacillota</taxon>
        <taxon>Bacilli</taxon>
        <taxon>Lactobacillales</taxon>
        <taxon>Enterococcaceae</taxon>
        <taxon>Enterococcus</taxon>
    </lineage>
</organism>
<name>A0A5N0YLM3_9ENTE</name>
<dbReference type="Pfam" id="PF25681">
    <property type="entry name" value="Phage_TTP_17"/>
    <property type="match status" value="1"/>
</dbReference>
<evidence type="ECO:0000256" key="1">
    <source>
        <dbReference type="SAM" id="MobiDB-lite"/>
    </source>
</evidence>
<feature type="region of interest" description="Disordered" evidence="1">
    <location>
        <begin position="172"/>
        <end position="196"/>
    </location>
</feature>
<proteinExistence type="predicted"/>
<dbReference type="InterPro" id="IPR058154">
    <property type="entry name" value="Bxb1_TTP-like"/>
</dbReference>